<proteinExistence type="predicted"/>
<evidence type="ECO:0000259" key="6">
    <source>
        <dbReference type="PROSITE" id="PS51198"/>
    </source>
</evidence>
<accession>A0ABT9NIG4</accession>
<dbReference type="InterPro" id="IPR014016">
    <property type="entry name" value="UvrD-like_ATP-bd"/>
</dbReference>
<evidence type="ECO:0000313" key="7">
    <source>
        <dbReference type="EMBL" id="MDP9807000.1"/>
    </source>
</evidence>
<feature type="binding site" evidence="5">
    <location>
        <begin position="204"/>
        <end position="211"/>
    </location>
    <ligand>
        <name>ATP</name>
        <dbReference type="ChEBI" id="CHEBI:30616"/>
    </ligand>
</feature>
<reference evidence="7 8" key="1">
    <citation type="submission" date="2023-07" db="EMBL/GenBank/DDBJ databases">
        <title>Sequencing the genomes of 1000 actinobacteria strains.</title>
        <authorList>
            <person name="Klenk H.-P."/>
        </authorList>
    </citation>
    <scope>NUCLEOTIDE SEQUENCE [LARGE SCALE GENOMIC DNA]</scope>
    <source>
        <strain evidence="7 8">DSM 17163</strain>
    </source>
</reference>
<comment type="caution">
    <text evidence="7">The sequence shown here is derived from an EMBL/GenBank/DDBJ whole genome shotgun (WGS) entry which is preliminary data.</text>
</comment>
<dbReference type="InterPro" id="IPR000212">
    <property type="entry name" value="DNA_helicase_UvrD/REP"/>
</dbReference>
<dbReference type="EMBL" id="JAUSQX010000001">
    <property type="protein sequence ID" value="MDP9807000.1"/>
    <property type="molecule type" value="Genomic_DNA"/>
</dbReference>
<evidence type="ECO:0000256" key="3">
    <source>
        <dbReference type="ARBA" id="ARBA00022806"/>
    </source>
</evidence>
<organism evidence="7 8">
    <name type="scientific">Trueperella bonasi</name>
    <dbReference type="NCBI Taxonomy" id="312286"/>
    <lineage>
        <taxon>Bacteria</taxon>
        <taxon>Bacillati</taxon>
        <taxon>Actinomycetota</taxon>
        <taxon>Actinomycetes</taxon>
        <taxon>Actinomycetales</taxon>
        <taxon>Actinomycetaceae</taxon>
        <taxon>Trueperella</taxon>
    </lineage>
</organism>
<dbReference type="SUPFAM" id="SSF52540">
    <property type="entry name" value="P-loop containing nucleoside triphosphate hydrolases"/>
    <property type="match status" value="1"/>
</dbReference>
<sequence>MHENRSAIDLAIAEEQAFVDVAYQALDRQREYYTEQLARVRGQGGGGTPSSVSERDSFATHYEDNLIRLRNLENRLVMGRLDHEGGNVTHIGRMTLRDDDQEILLTDWRAPQSEPFYQATAAHPAGIVRRRHIQTRFREVTGVEDELLSQEADSSGLNLTGEGALIAAMSAARDGKMGDIVATIQAEQDRIIRADASGILVVQGGPGTGKTAVALHRAAYLLYTHRERLARSGVLIVGPSPVFLRYIDQVLPSLGESDVVSTTIEAMVPGVAVSACESAEVAEIKGRAQWATYAKRAISRIVQKPLKETVSFKINGKRVRLTPDMVDDAQRRARRSGKPHNEARDIYARKLVTELAQQFANAFETTLEDSDWLISDVAESKDARREINLHWMPSSATELLKRIYHWPELLERIAPELSQRERELLRRERESGLTAADIPIVDELAEHLGEFLSDAERTKRNAKQIEENELSNYVAQTMDSMGLGGGIVNSQMMTQRLGTPASGHTLAERAAADRTWTYGHVVVDEAQELSAMQWRMIARRNPAKSMTLVGDLDQRPAGAPTGGWDEALGELSTFHRVEQLTISYRTPASVLERAARVMECAGYDVGHMRPARDLEGAYRRTQGGEAELVSLVQKAARELDEDFGEGRGSIAVITAQAEHGAVGDALAASPILSDWTLDRTGTEISARIHVLTARMAKGLEYDVVVLVEPHAVLADGPGDLYVAMTRPTRRLDVLYRSALPHGL</sequence>
<keyword evidence="2 5" id="KW-0378">Hydrolase</keyword>
<dbReference type="InterPro" id="IPR027417">
    <property type="entry name" value="P-loop_NTPase"/>
</dbReference>
<protein>
    <submittedName>
        <fullName evidence="7">DNA helicase IV</fullName>
    </submittedName>
</protein>
<gene>
    <name evidence="7" type="ORF">J2S70_001582</name>
</gene>
<evidence type="ECO:0000256" key="1">
    <source>
        <dbReference type="ARBA" id="ARBA00022741"/>
    </source>
</evidence>
<keyword evidence="4 5" id="KW-0067">ATP-binding</keyword>
<evidence type="ECO:0000256" key="2">
    <source>
        <dbReference type="ARBA" id="ARBA00022801"/>
    </source>
</evidence>
<dbReference type="GO" id="GO:0004386">
    <property type="term" value="F:helicase activity"/>
    <property type="evidence" value="ECO:0007669"/>
    <property type="project" value="UniProtKB-KW"/>
</dbReference>
<dbReference type="RefSeq" id="WP_307683180.1">
    <property type="nucleotide sequence ID" value="NZ_JAUSQX010000001.1"/>
</dbReference>
<evidence type="ECO:0000313" key="8">
    <source>
        <dbReference type="Proteomes" id="UP001243212"/>
    </source>
</evidence>
<dbReference type="PANTHER" id="PTHR11070:SF45">
    <property type="entry name" value="DNA 3'-5' HELICASE"/>
    <property type="match status" value="1"/>
</dbReference>
<keyword evidence="1 5" id="KW-0547">Nucleotide-binding</keyword>
<evidence type="ECO:0000256" key="5">
    <source>
        <dbReference type="PROSITE-ProRule" id="PRU00560"/>
    </source>
</evidence>
<feature type="domain" description="UvrD-like helicase ATP-binding" evidence="6">
    <location>
        <begin position="183"/>
        <end position="587"/>
    </location>
</feature>
<dbReference type="Proteomes" id="UP001243212">
    <property type="component" value="Unassembled WGS sequence"/>
</dbReference>
<dbReference type="PROSITE" id="PS51198">
    <property type="entry name" value="UVRD_HELICASE_ATP_BIND"/>
    <property type="match status" value="1"/>
</dbReference>
<evidence type="ECO:0000256" key="4">
    <source>
        <dbReference type="ARBA" id="ARBA00022840"/>
    </source>
</evidence>
<dbReference type="Gene3D" id="3.40.50.300">
    <property type="entry name" value="P-loop containing nucleotide triphosphate hydrolases"/>
    <property type="match status" value="3"/>
</dbReference>
<keyword evidence="8" id="KW-1185">Reference proteome</keyword>
<dbReference type="Pfam" id="PF13245">
    <property type="entry name" value="AAA_19"/>
    <property type="match status" value="1"/>
</dbReference>
<name>A0ABT9NIG4_9ACTO</name>
<dbReference type="PANTHER" id="PTHR11070">
    <property type="entry name" value="UVRD / RECB / PCRA DNA HELICASE FAMILY MEMBER"/>
    <property type="match status" value="1"/>
</dbReference>
<keyword evidence="3 5" id="KW-0347">Helicase</keyword>